<evidence type="ECO:0000313" key="2">
    <source>
        <dbReference type="Proteomes" id="UP000195569"/>
    </source>
</evidence>
<protein>
    <submittedName>
        <fullName evidence="1">Uncharacterized protein</fullName>
    </submittedName>
</protein>
<dbReference type="AlphaFoldDB" id="A0A1N7S7E5"/>
<reference evidence="1" key="1">
    <citation type="submission" date="2016-12" db="EMBL/GenBank/DDBJ databases">
        <authorList>
            <person name="Moulin L."/>
        </authorList>
    </citation>
    <scope>NUCLEOTIDE SEQUENCE [LARGE SCALE GENOMIC DNA]</scope>
    <source>
        <strain evidence="1">STM 7183</strain>
    </source>
</reference>
<dbReference type="Proteomes" id="UP000195569">
    <property type="component" value="Unassembled WGS sequence"/>
</dbReference>
<keyword evidence="2" id="KW-1185">Reference proteome</keyword>
<organism evidence="1 2">
    <name type="scientific">Paraburkholderia piptadeniae</name>
    <dbReference type="NCBI Taxonomy" id="1701573"/>
    <lineage>
        <taxon>Bacteria</taxon>
        <taxon>Pseudomonadati</taxon>
        <taxon>Pseudomonadota</taxon>
        <taxon>Betaproteobacteria</taxon>
        <taxon>Burkholderiales</taxon>
        <taxon>Burkholderiaceae</taxon>
        <taxon>Paraburkholderia</taxon>
    </lineage>
</organism>
<comment type="caution">
    <text evidence="1">The sequence shown here is derived from an EMBL/GenBank/DDBJ whole genome shotgun (WGS) entry which is preliminary data.</text>
</comment>
<evidence type="ECO:0000313" key="1">
    <source>
        <dbReference type="EMBL" id="SIT43250.1"/>
    </source>
</evidence>
<dbReference type="EMBL" id="CYGY02000035">
    <property type="protein sequence ID" value="SIT43250.1"/>
    <property type="molecule type" value="Genomic_DNA"/>
</dbReference>
<proteinExistence type="predicted"/>
<sequence length="34" mass="3747">MPGRACAISKIYVTQVNALNQIVSLFPNAFHIMV</sequence>
<gene>
    <name evidence="1" type="ORF">BN2476_350008</name>
</gene>
<accession>A0A1N7S7E5</accession>
<name>A0A1N7S7E5_9BURK</name>